<dbReference type="RefSeq" id="WP_089909422.1">
    <property type="nucleotide sequence ID" value="NZ_FOFV01000001.1"/>
</dbReference>
<sequence>MPISMSVKTLDYTPTWPPYPSLWMAGYGGAPRGNQGAVDRRLRAQCIVIDDGAGPKVMLRIDVVSIPRYVHQSIRSQVLPLVNNQNGNFLIICSHTHSGPFIGTTRPHPYVMMSLTPADISAIEDTTNVFISQMVTLVQETLAMARTQVTLWYKEGNASIGYNRAGEPNVLTTVNALIARRTSDNALQTVLFGYACHAVSRGIDRTFCSDFPGAATDVISNALGVQALFFQGAAGDQEPIDAKSPSQVTNLGTILGNEVVSMVNSGGWTAVTAPITTYYQELSLPFTVDFGDPAAVIRARNSYSARLDNNTPSEYAYRHAEVMLEQIAGPGLPRVFPMPIQRWKLGGLNIFAMSHEVLSEYAANLRNQIPGNLWVMAYANETEGYVAANGILQDGGAVRWGYEAGWVDDPELSGEDTWTTFYPWPAPLKFSPSGPAAPGTTERIVMDASTAMLNL</sequence>
<name>A0A1H9C410_9PSEU</name>
<dbReference type="EMBL" id="FOFV01000001">
    <property type="protein sequence ID" value="SEP96005.1"/>
    <property type="molecule type" value="Genomic_DNA"/>
</dbReference>
<dbReference type="Proteomes" id="UP000199503">
    <property type="component" value="Unassembled WGS sequence"/>
</dbReference>
<dbReference type="OrthoDB" id="2579961at2"/>
<accession>A0A1H9C410</accession>
<gene>
    <name evidence="1" type="ORF">SAMN04488000_101803</name>
</gene>
<organism evidence="1 2">
    <name type="scientific">Lentzea albida</name>
    <dbReference type="NCBI Taxonomy" id="65499"/>
    <lineage>
        <taxon>Bacteria</taxon>
        <taxon>Bacillati</taxon>
        <taxon>Actinomycetota</taxon>
        <taxon>Actinomycetes</taxon>
        <taxon>Pseudonocardiales</taxon>
        <taxon>Pseudonocardiaceae</taxon>
        <taxon>Lentzea</taxon>
    </lineage>
</organism>
<proteinExistence type="predicted"/>
<evidence type="ECO:0000313" key="2">
    <source>
        <dbReference type="Proteomes" id="UP000199503"/>
    </source>
</evidence>
<evidence type="ECO:0008006" key="3">
    <source>
        <dbReference type="Google" id="ProtNLM"/>
    </source>
</evidence>
<dbReference type="AlphaFoldDB" id="A0A1H9C410"/>
<protein>
    <recommendedName>
        <fullName evidence="3">Ceramidase</fullName>
    </recommendedName>
</protein>
<reference evidence="2" key="1">
    <citation type="submission" date="2016-10" db="EMBL/GenBank/DDBJ databases">
        <authorList>
            <person name="Varghese N."/>
            <person name="Submissions S."/>
        </authorList>
    </citation>
    <scope>NUCLEOTIDE SEQUENCE [LARGE SCALE GENOMIC DNA]</scope>
    <source>
        <strain evidence="2">DSM 44437</strain>
    </source>
</reference>
<evidence type="ECO:0000313" key="1">
    <source>
        <dbReference type="EMBL" id="SEP96005.1"/>
    </source>
</evidence>
<keyword evidence="2" id="KW-1185">Reference proteome</keyword>
<dbReference type="STRING" id="65499.SAMN04488000_101803"/>